<evidence type="ECO:0000256" key="1">
    <source>
        <dbReference type="PROSITE-ProRule" id="PRU01373"/>
    </source>
</evidence>
<evidence type="ECO:0000313" key="4">
    <source>
        <dbReference type="Proteomes" id="UP000440304"/>
    </source>
</evidence>
<dbReference type="InterPro" id="IPR005490">
    <property type="entry name" value="LD_TPept_cat_dom"/>
</dbReference>
<dbReference type="AlphaFoldDB" id="A0A6N8T9M3"/>
<organism evidence="3 4">
    <name type="scientific">Shinella zoogloeoides</name>
    <name type="common">Crabtreella saccharophila</name>
    <dbReference type="NCBI Taxonomy" id="352475"/>
    <lineage>
        <taxon>Bacteria</taxon>
        <taxon>Pseudomonadati</taxon>
        <taxon>Pseudomonadota</taxon>
        <taxon>Alphaproteobacteria</taxon>
        <taxon>Hyphomicrobiales</taxon>
        <taxon>Rhizobiaceae</taxon>
        <taxon>Shinella</taxon>
    </lineage>
</organism>
<dbReference type="Pfam" id="PF03734">
    <property type="entry name" value="YkuD"/>
    <property type="match status" value="1"/>
</dbReference>
<dbReference type="PANTHER" id="PTHR38589">
    <property type="entry name" value="BLR0621 PROTEIN"/>
    <property type="match status" value="1"/>
</dbReference>
<dbReference type="PANTHER" id="PTHR38589:SF1">
    <property type="entry name" value="BLR0621 PROTEIN"/>
    <property type="match status" value="1"/>
</dbReference>
<proteinExistence type="predicted"/>
<comment type="caution">
    <text evidence="3">The sequence shown here is derived from an EMBL/GenBank/DDBJ whole genome shotgun (WGS) entry which is preliminary data.</text>
</comment>
<comment type="pathway">
    <text evidence="1">Cell wall biogenesis; peptidoglycan biosynthesis.</text>
</comment>
<dbReference type="PROSITE" id="PS52029">
    <property type="entry name" value="LD_TPASE"/>
    <property type="match status" value="1"/>
</dbReference>
<feature type="active site" description="Proton donor/acceptor" evidence="1">
    <location>
        <position position="131"/>
    </location>
</feature>
<dbReference type="GO" id="GO:0071555">
    <property type="term" value="P:cell wall organization"/>
    <property type="evidence" value="ECO:0007669"/>
    <property type="project" value="UniProtKB-UniRule"/>
</dbReference>
<gene>
    <name evidence="3" type="ORF">GR156_05105</name>
</gene>
<keyword evidence="1" id="KW-0961">Cell wall biogenesis/degradation</keyword>
<dbReference type="OrthoDB" id="9804204at2"/>
<sequence>MDLIVTAAGDGWQARHGDRSWRAAVGRGGIRVEKAEGDGVSPVGRWPIRTVYYRADRIAKPASPFPTRVIAELDGWCDDPAHADYNRPVTRPFPASHEEMRRQDELYDIVVVLGHNDDPPVPGAGSAIFLHIARPDYAPTEGCAALAKDDLLAFLADAQPGTHLEFRATA</sequence>
<accession>A0A6N8T9M3</accession>
<dbReference type="RefSeq" id="WP_160785079.1">
    <property type="nucleotide sequence ID" value="NZ_CP086610.1"/>
</dbReference>
<evidence type="ECO:0000259" key="2">
    <source>
        <dbReference type="PROSITE" id="PS52029"/>
    </source>
</evidence>
<dbReference type="GO" id="GO:0016740">
    <property type="term" value="F:transferase activity"/>
    <property type="evidence" value="ECO:0007669"/>
    <property type="project" value="InterPro"/>
</dbReference>
<evidence type="ECO:0000313" key="3">
    <source>
        <dbReference type="EMBL" id="MXN99668.1"/>
    </source>
</evidence>
<dbReference type="GO" id="GO:0009252">
    <property type="term" value="P:peptidoglycan biosynthetic process"/>
    <property type="evidence" value="ECO:0007669"/>
    <property type="project" value="UniProtKB-KW"/>
</dbReference>
<name>A0A6N8T9M3_SHIZO</name>
<dbReference type="GO" id="GO:0008360">
    <property type="term" value="P:regulation of cell shape"/>
    <property type="evidence" value="ECO:0007669"/>
    <property type="project" value="UniProtKB-UniRule"/>
</dbReference>
<keyword evidence="1" id="KW-0573">Peptidoglycan synthesis</keyword>
<reference evidence="3 4" key="1">
    <citation type="submission" date="2019-12" db="EMBL/GenBank/DDBJ databases">
        <title>Shinella granuli gen. nov., sp. nov., and proposal of the reclassification of Zoogloea ramigera ATCC 19623 as Shinella zoogloeoides sp. nov.</title>
        <authorList>
            <person name="Gao J."/>
        </authorList>
    </citation>
    <scope>NUCLEOTIDE SEQUENCE [LARGE SCALE GENOMIC DNA]</scope>
    <source>
        <strain evidence="3 4">DSM 287</strain>
    </source>
</reference>
<feature type="domain" description="L,D-TPase catalytic" evidence="2">
    <location>
        <begin position="1"/>
        <end position="167"/>
    </location>
</feature>
<feature type="active site" description="Nucleophile" evidence="1">
    <location>
        <position position="143"/>
    </location>
</feature>
<keyword evidence="1" id="KW-0133">Cell shape</keyword>
<dbReference type="EMBL" id="WUML01000003">
    <property type="protein sequence ID" value="MXN99668.1"/>
    <property type="molecule type" value="Genomic_DNA"/>
</dbReference>
<protein>
    <submittedName>
        <fullName evidence="3">L,D-transpeptidase family protein</fullName>
    </submittedName>
</protein>
<dbReference type="Proteomes" id="UP000440304">
    <property type="component" value="Unassembled WGS sequence"/>
</dbReference>